<dbReference type="PANTHER" id="PTHR11102">
    <property type="entry name" value="SEL-1-LIKE PROTEIN"/>
    <property type="match status" value="1"/>
</dbReference>
<keyword evidence="2" id="KW-0547">Nucleotide-binding</keyword>
<dbReference type="PROSITE" id="PS50011">
    <property type="entry name" value="PROTEIN_KINASE_DOM"/>
    <property type="match status" value="1"/>
</dbReference>
<reference evidence="4 5" key="2">
    <citation type="submission" date="2017-10" db="EMBL/GenBank/DDBJ databases">
        <title>Extensive intraspecific genome diversity in a model arbuscular mycorrhizal fungus.</title>
        <authorList>
            <person name="Chen E.C.H."/>
            <person name="Morin E."/>
            <person name="Baudet D."/>
            <person name="Noel J."/>
            <person name="Ndikumana S."/>
            <person name="Charron P."/>
            <person name="St-Onge C."/>
            <person name="Giorgi J."/>
            <person name="Grigoriev I.V."/>
            <person name="Roux C."/>
            <person name="Martin F.M."/>
            <person name="Corradi N."/>
        </authorList>
    </citation>
    <scope>NUCLEOTIDE SEQUENCE [LARGE SCALE GENOMIC DNA]</scope>
    <source>
        <strain evidence="4 5">C2</strain>
    </source>
</reference>
<dbReference type="Gene3D" id="1.25.40.10">
    <property type="entry name" value="Tetratricopeptide repeat domain"/>
    <property type="match status" value="7"/>
</dbReference>
<name>A0A2N1NDN4_9GLOM</name>
<dbReference type="Proteomes" id="UP000233469">
    <property type="component" value="Unassembled WGS sequence"/>
</dbReference>
<dbReference type="AlphaFoldDB" id="A0A2N1NDN4"/>
<dbReference type="InterPro" id="IPR001245">
    <property type="entry name" value="Ser-Thr/Tyr_kinase_cat_dom"/>
</dbReference>
<reference evidence="4 5" key="1">
    <citation type="submission" date="2016-04" db="EMBL/GenBank/DDBJ databases">
        <title>Genome analyses suggest a sexual origin of heterokaryosis in a supposedly ancient asexual fungus.</title>
        <authorList>
            <person name="Ropars J."/>
            <person name="Sedzielewska K."/>
            <person name="Noel J."/>
            <person name="Charron P."/>
            <person name="Farinelli L."/>
            <person name="Marton T."/>
            <person name="Kruger M."/>
            <person name="Pelin A."/>
            <person name="Brachmann A."/>
            <person name="Corradi N."/>
        </authorList>
    </citation>
    <scope>NUCLEOTIDE SEQUENCE [LARGE SCALE GENOMIC DNA]</scope>
    <source>
        <strain evidence="4 5">C2</strain>
    </source>
</reference>
<proteinExistence type="inferred from homology"/>
<dbReference type="VEuPathDB" id="FungiDB:FUN_001424"/>
<dbReference type="InterPro" id="IPR011009">
    <property type="entry name" value="Kinase-like_dom_sf"/>
</dbReference>
<dbReference type="Gene3D" id="1.10.510.10">
    <property type="entry name" value="Transferase(Phosphotransferase) domain 1"/>
    <property type="match status" value="1"/>
</dbReference>
<comment type="similarity">
    <text evidence="1">Belongs to the sel-1 family.</text>
</comment>
<dbReference type="VEuPathDB" id="FungiDB:RhiirFUN_026510"/>
<dbReference type="InterPro" id="IPR006597">
    <property type="entry name" value="Sel1-like"/>
</dbReference>
<keyword evidence="2" id="KW-0067">ATP-binding</keyword>
<dbReference type="Pfam" id="PF07714">
    <property type="entry name" value="PK_Tyr_Ser-Thr"/>
    <property type="match status" value="1"/>
</dbReference>
<dbReference type="SMART" id="SM00671">
    <property type="entry name" value="SEL1"/>
    <property type="match status" value="22"/>
</dbReference>
<feature type="domain" description="Protein kinase" evidence="3">
    <location>
        <begin position="25"/>
        <end position="296"/>
    </location>
</feature>
<evidence type="ECO:0000256" key="2">
    <source>
        <dbReference type="PROSITE-ProRule" id="PRU10141"/>
    </source>
</evidence>
<comment type="caution">
    <text evidence="4">The sequence shown here is derived from an EMBL/GenBank/DDBJ whole genome shotgun (WGS) entry which is preliminary data.</text>
</comment>
<evidence type="ECO:0000256" key="1">
    <source>
        <dbReference type="ARBA" id="ARBA00038101"/>
    </source>
</evidence>
<dbReference type="InterPro" id="IPR000719">
    <property type="entry name" value="Prot_kinase_dom"/>
</dbReference>
<gene>
    <name evidence="4" type="ORF">RhiirC2_777794</name>
</gene>
<dbReference type="Pfam" id="PF08238">
    <property type="entry name" value="Sel1"/>
    <property type="match status" value="21"/>
</dbReference>
<dbReference type="GO" id="GO:0004672">
    <property type="term" value="F:protein kinase activity"/>
    <property type="evidence" value="ECO:0007669"/>
    <property type="project" value="InterPro"/>
</dbReference>
<feature type="binding site" evidence="2">
    <location>
        <position position="52"/>
    </location>
    <ligand>
        <name>ATP</name>
        <dbReference type="ChEBI" id="CHEBI:30616"/>
    </ligand>
</feature>
<dbReference type="SUPFAM" id="SSF81901">
    <property type="entry name" value="HCP-like"/>
    <property type="match status" value="6"/>
</dbReference>
<dbReference type="GO" id="GO:0005524">
    <property type="term" value="F:ATP binding"/>
    <property type="evidence" value="ECO:0007669"/>
    <property type="project" value="UniProtKB-UniRule"/>
</dbReference>
<dbReference type="InterPro" id="IPR050767">
    <property type="entry name" value="Sel1_AlgK"/>
</dbReference>
<dbReference type="InterPro" id="IPR011990">
    <property type="entry name" value="TPR-like_helical_dom_sf"/>
</dbReference>
<dbReference type="PRINTS" id="PR00109">
    <property type="entry name" value="TYRKINASE"/>
</dbReference>
<accession>A0A2N1NDN4</accession>
<evidence type="ECO:0000313" key="4">
    <source>
        <dbReference type="EMBL" id="PKK71934.1"/>
    </source>
</evidence>
<protein>
    <recommendedName>
        <fullName evidence="3">Protein kinase domain-containing protein</fullName>
    </recommendedName>
</protein>
<dbReference type="EMBL" id="LLXL01000473">
    <property type="protein sequence ID" value="PKK71934.1"/>
    <property type="molecule type" value="Genomic_DNA"/>
</dbReference>
<dbReference type="SUPFAM" id="SSF56112">
    <property type="entry name" value="Protein kinase-like (PK-like)"/>
    <property type="match status" value="1"/>
</dbReference>
<evidence type="ECO:0000259" key="3">
    <source>
        <dbReference type="PROSITE" id="PS50011"/>
    </source>
</evidence>
<organism evidence="4 5">
    <name type="scientific">Rhizophagus irregularis</name>
    <dbReference type="NCBI Taxonomy" id="588596"/>
    <lineage>
        <taxon>Eukaryota</taxon>
        <taxon>Fungi</taxon>
        <taxon>Fungi incertae sedis</taxon>
        <taxon>Mucoromycota</taxon>
        <taxon>Glomeromycotina</taxon>
        <taxon>Glomeromycetes</taxon>
        <taxon>Glomerales</taxon>
        <taxon>Glomeraceae</taxon>
        <taxon>Rhizophagus</taxon>
    </lineage>
</organism>
<dbReference type="PROSITE" id="PS00107">
    <property type="entry name" value="PROTEIN_KINASE_ATP"/>
    <property type="match status" value="1"/>
</dbReference>
<evidence type="ECO:0000313" key="5">
    <source>
        <dbReference type="Proteomes" id="UP000233469"/>
    </source>
</evidence>
<sequence length="1259" mass="145339">MSSVEEPINWLENEDNVKHYEYSEFKDVRLIGTGAFGNVFCGHLENKTYALKSFNNDDEQTLKSIVKELTLHTIVHLHENIIQFFGITIETDTIRQVKKYSLVLEYADSGSLKTYLKKHFSELGWNDKVDLALQLANAILFLHKNEIIHRDLHADNILVHQGKIKLADFGLSKRIAEPTSLTTEMLGVVPYIDPRSFNNQYNVYLNQNKHYSLNKKSDIYSIGVIMWLISSGRRPFYPEGVKYDISLVLSIRDGDREKIISGTPADYSNLYTRCWKGNPNERPDIQDVVSELQTIFKSDMLTNTRTQVDLFESNEGNVLTTNDFSREISNSINKSLLIENIPNIIEARSDSSRISMTDSLNHLTVNKLIKIIIKKHSQGITFDIFDQIQQLMNEEILQLNQTVDNFINWLTNNQKGAKYNWLLGLFYYYNIVNNVTEDDKNKVFQLFSKASDDFSLAQIYLAECYSEGYGIKQDKYLAFKWYKKSVENKSIIGQLYLGRCYEYGTGIEKDERIAVHWYEKANNNDILTAKLYLANCYKLGKGVEKNEVKAFEYYKILAKHHKIADAQYQLGNCYNYGIGTKIDKELAVCWCKKATKSGSIVARVNDNEIINSHKILFTKRIYQIGLYHIGKLLVKINYNKAFHYFEEAAEIGNKIAQHNLGCCFRDGIGGVKKNERKAFELFDKSARQGYIDAIFRLGHCYDKGVGTSIDKVKAFELYECAAKKGNPGAQNNLGYLYEKGEGIEKNLKKAIRWYKEASDNGNRLSQYNLAVCYENEIGVKKSDDKAFGYYKKSAKYRCPYTLNLFYGNEINFEKDIIKAFEYYKKVSKQKYIEAQYKVAYFYDKGIGTKTNKKEAFKLYKKLAKRGNKSAQIRLGTFYEKEKKFEEAFYWYNEAKENEIALFNLGRCYEYGIGIEKNENKAFECYEKSADQGYTDGKFRLGNFYNEGIGTEINKEKAYELYKDAAENGNKLAQNVLGFFYEKGHGTEKNVETAFFWYKKAAVNGNEIAQYNLGYLNAKYRVAECYYKGIGTDINKEEALKLYEETAEKQNKSAQYSLGSLYENGDGIEKNDEMAFFWYEKAANNGSEIALYNLGRCYELGIGVKKNEVKAFGYYKKSNKQGYPNAKYKVAECYNKGIGTDTDKKEALKLYKEAAEKENKFAQYILGSLYENGDGIEKNDETAFFWYEKAANNGSEVALYNLGRCYEHGIGVKRDEVEAFKFYERSNKLGYPNAQYKIAYYGNKEIELHEKTVDKEYKFL</sequence>
<dbReference type="VEuPathDB" id="FungiDB:RhiirA1_538838"/>
<dbReference type="PANTHER" id="PTHR11102:SF160">
    <property type="entry name" value="ERAD-ASSOCIATED E3 UBIQUITIN-PROTEIN LIGASE COMPONENT HRD3"/>
    <property type="match status" value="1"/>
</dbReference>
<dbReference type="InterPro" id="IPR017441">
    <property type="entry name" value="Protein_kinase_ATP_BS"/>
</dbReference>